<dbReference type="InterPro" id="IPR008258">
    <property type="entry name" value="Transglycosylase_SLT_dom_1"/>
</dbReference>
<dbReference type="CDD" id="cd00254">
    <property type="entry name" value="LT-like"/>
    <property type="match status" value="1"/>
</dbReference>
<reference evidence="3" key="1">
    <citation type="submission" date="2020-04" db="EMBL/GenBank/DDBJ databases">
        <authorList>
            <person name="Chiriac C."/>
            <person name="Salcher M."/>
            <person name="Ghai R."/>
            <person name="Kavagutti S V."/>
        </authorList>
    </citation>
    <scope>NUCLEOTIDE SEQUENCE</scope>
</reference>
<feature type="region of interest" description="Disordered" evidence="1">
    <location>
        <begin position="689"/>
        <end position="715"/>
    </location>
</feature>
<organism evidence="3">
    <name type="scientific">uncultured Caudovirales phage</name>
    <dbReference type="NCBI Taxonomy" id="2100421"/>
    <lineage>
        <taxon>Viruses</taxon>
        <taxon>Duplodnaviria</taxon>
        <taxon>Heunggongvirae</taxon>
        <taxon>Uroviricota</taxon>
        <taxon>Caudoviricetes</taxon>
        <taxon>Peduoviridae</taxon>
        <taxon>Maltschvirus</taxon>
        <taxon>Maltschvirus maltsch</taxon>
    </lineage>
</organism>
<evidence type="ECO:0000256" key="1">
    <source>
        <dbReference type="SAM" id="MobiDB-lite"/>
    </source>
</evidence>
<dbReference type="PANTHER" id="PTHR37423:SF2">
    <property type="entry name" value="MEMBRANE-BOUND LYTIC MUREIN TRANSGLYCOSYLASE C"/>
    <property type="match status" value="1"/>
</dbReference>
<feature type="region of interest" description="Disordered" evidence="1">
    <location>
        <begin position="142"/>
        <end position="164"/>
    </location>
</feature>
<feature type="compositionally biased region" description="Low complexity" evidence="1">
    <location>
        <begin position="272"/>
        <end position="291"/>
    </location>
</feature>
<sequence>MNPLDLLLSSSILPGESGGIPDEPKAAPAEGGLTTVKGPSTKGGFNYGTVALDPTNSAEILKNMQKFIDERSSPYNKFISNIDDARAAAVANVRGEGTRAVNEREEQKLKSSKELFDMRNQMAALKAAQAMQGYQRKTVADALNGGAPSTTEVPTSTSPASSAPAQVTQSLVSKIDPTIIAAIKAKAVYDPAGAQADLQKELTALNTEQFKIREGFNYNAPAQKQEQYTVSTPDGVQQVDLTPVQWMEVQRSGKLPDGTPISAGNKAAPRSTAPVAPQTATPAVVPPAATQGTGISPTTIAQVESGNKPFAEGPNVPGQGTAKSSMQVMDATATDPGFGVKPAQLTGDKAHDEAERTRVGTEYFGKLKEKYGNDTLASIAYNMGPGATDQWLASGADIKKLPPETRDYVAKAHITNATSGRNATTEAAPKAQAAAPTAAKIGANEQQVQDYWNVNPPKNKAEFERRKSEIDTARAADVSLASKKEETSFSAKTKSTEEERTKAGDFISKINELAGKAPNAITSADRIITHASTKPKDFGWSYESGPRGALINTAGLVPHFGKDLSHAVEKELQGFQGKEAATRRANSEGAAANLGFDFAAETFTGTGARLGLGLEQMANKAKSVGPEYPAETNILNAKLVKYAYTKATEQSKAWDKYKSSHENADPYAFLNSPEFQTINQKWEKKISELLPDNKNLKPEEATTSGGRKPLSSFHR</sequence>
<dbReference type="Pfam" id="PF01464">
    <property type="entry name" value="SLT"/>
    <property type="match status" value="1"/>
</dbReference>
<dbReference type="SUPFAM" id="SSF53955">
    <property type="entry name" value="Lysozyme-like"/>
    <property type="match status" value="1"/>
</dbReference>
<dbReference type="PANTHER" id="PTHR37423">
    <property type="entry name" value="SOLUBLE LYTIC MUREIN TRANSGLYCOSYLASE-RELATED"/>
    <property type="match status" value="1"/>
</dbReference>
<evidence type="ECO:0000259" key="2">
    <source>
        <dbReference type="Pfam" id="PF01464"/>
    </source>
</evidence>
<proteinExistence type="predicted"/>
<dbReference type="InterPro" id="IPR023346">
    <property type="entry name" value="Lysozyme-like_dom_sf"/>
</dbReference>
<feature type="domain" description="Transglycosylase SLT" evidence="2">
    <location>
        <begin position="299"/>
        <end position="394"/>
    </location>
</feature>
<accession>A0A6J5L3W0</accession>
<feature type="compositionally biased region" description="Polar residues" evidence="1">
    <location>
        <begin position="292"/>
        <end position="305"/>
    </location>
</feature>
<feature type="region of interest" description="Disordered" evidence="1">
    <location>
        <begin position="12"/>
        <end position="40"/>
    </location>
</feature>
<dbReference type="Gene3D" id="1.10.530.10">
    <property type="match status" value="1"/>
</dbReference>
<dbReference type="EMBL" id="LR796234">
    <property type="protein sequence ID" value="CAB4129428.1"/>
    <property type="molecule type" value="Genomic_DNA"/>
</dbReference>
<name>A0A6J5L3W0_9CAUD</name>
<feature type="region of interest" description="Disordered" evidence="1">
    <location>
        <begin position="252"/>
        <end position="326"/>
    </location>
</feature>
<evidence type="ECO:0000313" key="3">
    <source>
        <dbReference type="EMBL" id="CAB4129428.1"/>
    </source>
</evidence>
<feature type="compositionally biased region" description="Low complexity" evidence="1">
    <location>
        <begin position="147"/>
        <end position="164"/>
    </location>
</feature>
<gene>
    <name evidence="3" type="ORF">UFOVP118_55</name>
</gene>
<protein>
    <submittedName>
        <fullName evidence="3">LT_GEWL domain containing protein</fullName>
    </submittedName>
</protein>